<evidence type="ECO:0000313" key="5">
    <source>
        <dbReference type="Proteomes" id="UP000317982"/>
    </source>
</evidence>
<sequence length="419" mass="46802">MGMFRQGNHSPSYATLARSMGSDAKDLSDFCIPCNPYFPTPEMFAELSAKLETILKYYPTDAGAITGQLASLLQMPPQTIAMGNGSTELITWIDHLLIRESMATPVPTFGRWTDQSLETGKRVDMFQLPEAGGFALDIDAYVEFIRERGSRVAVVCNPNNPDGNYIPRWEVLRFVDSLADRDLVVVDESFIDFVDAEHRPSIAQDAMLRHNVVVLKSLGKNFGLHGIRFGYVVGNPALVKKIGSRLPKWNLNSLAEAVVFMLRDHLAEYRESLRLLARDRYEMINELRRIPGMQVFPSQGNFVLVKLPAEVEGPRLRDYLLERHGVLIRECGNKLGITSQFVRLVVRPRADTERLLNGIRSYLTSSFSESLDGASAMDMASRFSEPSGVMTGSHSILTDDPLGDRVVPLMGDGRMSRAR</sequence>
<keyword evidence="5" id="KW-1185">Reference proteome</keyword>
<evidence type="ECO:0000313" key="4">
    <source>
        <dbReference type="EMBL" id="TQS45481.1"/>
    </source>
</evidence>
<dbReference type="GO" id="GO:0030170">
    <property type="term" value="F:pyridoxal phosphate binding"/>
    <property type="evidence" value="ECO:0007669"/>
    <property type="project" value="InterPro"/>
</dbReference>
<dbReference type="SUPFAM" id="SSF53383">
    <property type="entry name" value="PLP-dependent transferases"/>
    <property type="match status" value="1"/>
</dbReference>
<dbReference type="Gene3D" id="3.40.640.10">
    <property type="entry name" value="Type I PLP-dependent aspartate aminotransferase-like (Major domain)"/>
    <property type="match status" value="1"/>
</dbReference>
<keyword evidence="2" id="KW-0663">Pyridoxal phosphate</keyword>
<keyword evidence="4" id="KW-0808">Transferase</keyword>
<evidence type="ECO:0000256" key="2">
    <source>
        <dbReference type="ARBA" id="ARBA00022898"/>
    </source>
</evidence>
<protein>
    <submittedName>
        <fullName evidence="4">Histidinol-phosphate aminotransferase family protein</fullName>
    </submittedName>
</protein>
<dbReference type="GO" id="GO:0008483">
    <property type="term" value="F:transaminase activity"/>
    <property type="evidence" value="ECO:0007669"/>
    <property type="project" value="UniProtKB-KW"/>
</dbReference>
<accession>A0A545AW37</accession>
<comment type="cofactor">
    <cofactor evidence="1">
        <name>pyridoxal 5'-phosphate</name>
        <dbReference type="ChEBI" id="CHEBI:597326"/>
    </cofactor>
</comment>
<dbReference type="InterPro" id="IPR015424">
    <property type="entry name" value="PyrdxlP-dep_Trfase"/>
</dbReference>
<dbReference type="PANTHER" id="PTHR42885:SF1">
    <property type="entry name" value="THREONINE-PHOSPHATE DECARBOXYLASE"/>
    <property type="match status" value="1"/>
</dbReference>
<reference evidence="4 5" key="1">
    <citation type="submission" date="2019-07" db="EMBL/GenBank/DDBJ databases">
        <title>Cryptosporangium phraense sp. nov., isolated from plant litter.</title>
        <authorList>
            <person name="Suriyachadkun C."/>
        </authorList>
    </citation>
    <scope>NUCLEOTIDE SEQUENCE [LARGE SCALE GENOMIC DNA]</scope>
    <source>
        <strain evidence="4 5">A-T 5661</strain>
    </source>
</reference>
<name>A0A545AW37_9ACTN</name>
<feature type="domain" description="Aminotransferase class I/classII large" evidence="3">
    <location>
        <begin position="49"/>
        <end position="357"/>
    </location>
</feature>
<dbReference type="PANTHER" id="PTHR42885">
    <property type="entry name" value="HISTIDINOL-PHOSPHATE AMINOTRANSFERASE-RELATED"/>
    <property type="match status" value="1"/>
</dbReference>
<evidence type="ECO:0000256" key="1">
    <source>
        <dbReference type="ARBA" id="ARBA00001933"/>
    </source>
</evidence>
<comment type="caution">
    <text evidence="4">The sequence shown here is derived from an EMBL/GenBank/DDBJ whole genome shotgun (WGS) entry which is preliminary data.</text>
</comment>
<evidence type="ECO:0000259" key="3">
    <source>
        <dbReference type="Pfam" id="PF00155"/>
    </source>
</evidence>
<dbReference type="Pfam" id="PF00155">
    <property type="entry name" value="Aminotran_1_2"/>
    <property type="match status" value="1"/>
</dbReference>
<keyword evidence="4" id="KW-0032">Aminotransferase</keyword>
<dbReference type="InterPro" id="IPR015422">
    <property type="entry name" value="PyrdxlP-dep_Trfase_small"/>
</dbReference>
<dbReference type="CDD" id="cd00609">
    <property type="entry name" value="AAT_like"/>
    <property type="match status" value="1"/>
</dbReference>
<dbReference type="InParanoid" id="A0A545AW37"/>
<dbReference type="OrthoDB" id="9788272at2"/>
<dbReference type="InterPro" id="IPR004839">
    <property type="entry name" value="Aminotransferase_I/II_large"/>
</dbReference>
<gene>
    <name evidence="4" type="ORF">FL583_10110</name>
</gene>
<organism evidence="4 5">
    <name type="scientific">Cryptosporangium phraense</name>
    <dbReference type="NCBI Taxonomy" id="2593070"/>
    <lineage>
        <taxon>Bacteria</taxon>
        <taxon>Bacillati</taxon>
        <taxon>Actinomycetota</taxon>
        <taxon>Actinomycetes</taxon>
        <taxon>Cryptosporangiales</taxon>
        <taxon>Cryptosporangiaceae</taxon>
        <taxon>Cryptosporangium</taxon>
    </lineage>
</organism>
<dbReference type="AlphaFoldDB" id="A0A545AW37"/>
<dbReference type="InterPro" id="IPR015421">
    <property type="entry name" value="PyrdxlP-dep_Trfase_major"/>
</dbReference>
<dbReference type="EMBL" id="VIRS01000005">
    <property type="protein sequence ID" value="TQS45481.1"/>
    <property type="molecule type" value="Genomic_DNA"/>
</dbReference>
<proteinExistence type="predicted"/>
<dbReference type="Gene3D" id="3.90.1150.10">
    <property type="entry name" value="Aspartate Aminotransferase, domain 1"/>
    <property type="match status" value="1"/>
</dbReference>
<dbReference type="Proteomes" id="UP000317982">
    <property type="component" value="Unassembled WGS sequence"/>
</dbReference>